<keyword evidence="1" id="KW-0812">Transmembrane</keyword>
<sequence length="644" mass="71381">MGNHALIYGASGISGWAIVNAILSGYPSKDAFSRVTAMVNRPLTREMALWPDDPRLQIVSGVDLLKGSQEELETQIKEKVKDVDTVTQVYFYSYKQIDDPESECKTNEGMLERAVTAIDHLSSNLSYVVLPTGSKIYGCQMLDKFPFANDLPLKETLPPIPEPYLSQLFYYNQIDCLKRISKGKKWSWCEVRPDNIIGFVPNNNAYCLAQTLALYLSLYRFVEGSGAKCPFPGNDKSWVNLYNEAPQDMVAHFSIHASLHPDKTASQSFNVGGQEDSWSGKWPIICDYFGLKGTGPEEGSPQPGAYIDAHKDRWQELEKKHGLKQGSIDSDITHPGFQYFIMSMFDFDRQMSMEASHKVGYTEEIGTTDTWTIAFDRMRKARVIPYVGGPRHRAVLRGVAVIAVACLLIPIYLGLLHKKPHMDRRIPLRILPLGDSITWGWHPESQQNGTNGYRAQLLRSLVLKWYPVVDFVGTQHSGLMFDNDNEGHVGAVIRDIRGKMKAGLEMRPNIVLVHAGTSDLEHADSATASEVPAQLEGLIDDVLETCPDAVVLVAKIIQAAKPGMHDKIKAFNRAIPAIVRKKMDNGFKVRAVDLSVVGTSDLSDGLHPSYAGYARMGSIWAEAVHAAGYAGLVTAPVDPKISNV</sequence>
<dbReference type="RefSeq" id="XP_008021655.1">
    <property type="nucleotide sequence ID" value="XM_008023464.1"/>
</dbReference>
<dbReference type="CDD" id="cd01833">
    <property type="entry name" value="XynB_like"/>
    <property type="match status" value="1"/>
</dbReference>
<reference evidence="4 5" key="2">
    <citation type="journal article" date="2013" name="PLoS Genet.">
        <title>Comparative genome structure, secondary metabolite, and effector coding capacity across Cochliobolus pathogens.</title>
        <authorList>
            <person name="Condon B.J."/>
            <person name="Leng Y."/>
            <person name="Wu D."/>
            <person name="Bushley K.E."/>
            <person name="Ohm R.A."/>
            <person name="Otillar R."/>
            <person name="Martin J."/>
            <person name="Schackwitz W."/>
            <person name="Grimwood J."/>
            <person name="MohdZainudin N."/>
            <person name="Xue C."/>
            <person name="Wang R."/>
            <person name="Manning V.A."/>
            <person name="Dhillon B."/>
            <person name="Tu Z.J."/>
            <person name="Steffenson B.J."/>
            <person name="Salamov A."/>
            <person name="Sun H."/>
            <person name="Lowry S."/>
            <person name="LaButti K."/>
            <person name="Han J."/>
            <person name="Copeland A."/>
            <person name="Lindquist E."/>
            <person name="Barry K."/>
            <person name="Schmutz J."/>
            <person name="Baker S.E."/>
            <person name="Ciuffetti L.M."/>
            <person name="Grigoriev I.V."/>
            <person name="Zhong S."/>
            <person name="Turgeon B.G."/>
        </authorList>
    </citation>
    <scope>NUCLEOTIDE SEQUENCE [LARGE SCALE GENOMIC DNA]</scope>
    <source>
        <strain evidence="5">28A</strain>
    </source>
</reference>
<dbReference type="InterPro" id="IPR055222">
    <property type="entry name" value="PRISE-like_Rossmann-fold"/>
</dbReference>
<reference evidence="4 5" key="1">
    <citation type="journal article" date="2012" name="PLoS Pathog.">
        <title>Diverse lifestyles and strategies of plant pathogenesis encoded in the genomes of eighteen Dothideomycetes fungi.</title>
        <authorList>
            <person name="Ohm R.A."/>
            <person name="Feau N."/>
            <person name="Henrissat B."/>
            <person name="Schoch C.L."/>
            <person name="Horwitz B.A."/>
            <person name="Barry K.W."/>
            <person name="Condon B.J."/>
            <person name="Copeland A.C."/>
            <person name="Dhillon B."/>
            <person name="Glaser F."/>
            <person name="Hesse C.N."/>
            <person name="Kosti I."/>
            <person name="LaButti K."/>
            <person name="Lindquist E.A."/>
            <person name="Lucas S."/>
            <person name="Salamov A.A."/>
            <person name="Bradshaw R.E."/>
            <person name="Ciuffetti L."/>
            <person name="Hamelin R.C."/>
            <person name="Kema G.H.J."/>
            <person name="Lawrence C."/>
            <person name="Scott J.A."/>
            <person name="Spatafora J.W."/>
            <person name="Turgeon B.G."/>
            <person name="de Wit P.J.G.M."/>
            <person name="Zhong S."/>
            <person name="Goodwin S.B."/>
            <person name="Grigoriev I.V."/>
        </authorList>
    </citation>
    <scope>NUCLEOTIDE SEQUENCE [LARGE SCALE GENOMIC DNA]</scope>
    <source>
        <strain evidence="5">28A</strain>
    </source>
</reference>
<dbReference type="EMBL" id="KB908482">
    <property type="protein sequence ID" value="EOA90970.1"/>
    <property type="molecule type" value="Genomic_DNA"/>
</dbReference>
<dbReference type="Pfam" id="PF22917">
    <property type="entry name" value="PRISE"/>
    <property type="match status" value="1"/>
</dbReference>
<dbReference type="SUPFAM" id="SSF51735">
    <property type="entry name" value="NAD(P)-binding Rossmann-fold domains"/>
    <property type="match status" value="1"/>
</dbReference>
<feature type="domain" description="PRISE-like Rossmann-fold" evidence="3">
    <location>
        <begin position="5"/>
        <end position="385"/>
    </location>
</feature>
<dbReference type="Gene3D" id="3.40.50.1110">
    <property type="entry name" value="SGNH hydrolase"/>
    <property type="match status" value="1"/>
</dbReference>
<dbReference type="InterPro" id="IPR036291">
    <property type="entry name" value="NAD(P)-bd_dom_sf"/>
</dbReference>
<feature type="transmembrane region" description="Helical" evidence="1">
    <location>
        <begin position="394"/>
        <end position="415"/>
    </location>
</feature>
<evidence type="ECO:0000313" key="4">
    <source>
        <dbReference type="EMBL" id="EOA90970.1"/>
    </source>
</evidence>
<dbReference type="AlphaFoldDB" id="R0J1X6"/>
<protein>
    <submittedName>
        <fullName evidence="4">Carbohydrate esterase family 3 protein</fullName>
    </submittedName>
</protein>
<accession>R0J1X6</accession>
<keyword evidence="1" id="KW-1133">Transmembrane helix</keyword>
<dbReference type="GeneID" id="19401369"/>
<dbReference type="InterPro" id="IPR013830">
    <property type="entry name" value="SGNH_hydro"/>
</dbReference>
<feature type="domain" description="SGNH hydrolase-type esterase" evidence="2">
    <location>
        <begin position="433"/>
        <end position="615"/>
    </location>
</feature>
<evidence type="ECO:0000313" key="5">
    <source>
        <dbReference type="Proteomes" id="UP000016935"/>
    </source>
</evidence>
<keyword evidence="5" id="KW-1185">Reference proteome</keyword>
<dbReference type="SUPFAM" id="SSF52266">
    <property type="entry name" value="SGNH hydrolase"/>
    <property type="match status" value="1"/>
</dbReference>
<dbReference type="Pfam" id="PF13472">
    <property type="entry name" value="Lipase_GDSL_2"/>
    <property type="match status" value="1"/>
</dbReference>
<dbReference type="Proteomes" id="UP000016935">
    <property type="component" value="Unassembled WGS sequence"/>
</dbReference>
<name>R0J1X6_EXST2</name>
<gene>
    <name evidence="4" type="ORF">SETTUDRAFT_175032</name>
</gene>
<dbReference type="eggNOG" id="ENOG502RI8T">
    <property type="taxonomic scope" value="Eukaryota"/>
</dbReference>
<evidence type="ECO:0000256" key="1">
    <source>
        <dbReference type="SAM" id="Phobius"/>
    </source>
</evidence>
<evidence type="ECO:0000259" key="3">
    <source>
        <dbReference type="Pfam" id="PF22917"/>
    </source>
</evidence>
<dbReference type="PANTHER" id="PTHR32487">
    <property type="entry name" value="3-OXO-DELTA(4,5)-STEROID 5-BETA-REDUCTASE"/>
    <property type="match status" value="1"/>
</dbReference>
<dbReference type="OrthoDB" id="1731983at2759"/>
<dbReference type="Gene3D" id="3.40.50.720">
    <property type="entry name" value="NAD(P)-binding Rossmann-like Domain"/>
    <property type="match status" value="1"/>
</dbReference>
<dbReference type="CDD" id="cd08948">
    <property type="entry name" value="5beta-POR_like_SDR_a"/>
    <property type="match status" value="1"/>
</dbReference>
<organism evidence="4 5">
    <name type="scientific">Exserohilum turcicum (strain 28A)</name>
    <name type="common">Northern leaf blight fungus</name>
    <name type="synonym">Setosphaeria turcica</name>
    <dbReference type="NCBI Taxonomy" id="671987"/>
    <lineage>
        <taxon>Eukaryota</taxon>
        <taxon>Fungi</taxon>
        <taxon>Dikarya</taxon>
        <taxon>Ascomycota</taxon>
        <taxon>Pezizomycotina</taxon>
        <taxon>Dothideomycetes</taxon>
        <taxon>Pleosporomycetidae</taxon>
        <taxon>Pleosporales</taxon>
        <taxon>Pleosporineae</taxon>
        <taxon>Pleosporaceae</taxon>
        <taxon>Exserohilum</taxon>
    </lineage>
</organism>
<keyword evidence="1" id="KW-0472">Membrane</keyword>
<dbReference type="HOGENOM" id="CLU_425240_0_0_1"/>
<dbReference type="PANTHER" id="PTHR32487:SF8">
    <property type="entry name" value="NAD-DEPENDENT EPIMERASE_DEHYDRATASE DOMAIN-CONTAINING PROTEIN"/>
    <property type="match status" value="1"/>
</dbReference>
<evidence type="ECO:0000259" key="2">
    <source>
        <dbReference type="Pfam" id="PF13472"/>
    </source>
</evidence>
<proteinExistence type="predicted"/>
<dbReference type="InterPro" id="IPR036514">
    <property type="entry name" value="SGNH_hydro_sf"/>
</dbReference>
<dbReference type="STRING" id="671987.R0J1X6"/>